<accession>A0A1G2N388</accession>
<comment type="caution">
    <text evidence="1">The sequence shown here is derived from an EMBL/GenBank/DDBJ whole genome shotgun (WGS) entry which is preliminary data.</text>
</comment>
<organism evidence="1 2">
    <name type="scientific">Candidatus Taylorbacteria bacterium RIFCSPHIGHO2_12_FULL_45_16</name>
    <dbReference type="NCBI Taxonomy" id="1802315"/>
    <lineage>
        <taxon>Bacteria</taxon>
        <taxon>Candidatus Tayloriibacteriota</taxon>
    </lineage>
</organism>
<name>A0A1G2N388_9BACT</name>
<protein>
    <submittedName>
        <fullName evidence="1">Uncharacterized protein</fullName>
    </submittedName>
</protein>
<dbReference type="Proteomes" id="UP000178089">
    <property type="component" value="Unassembled WGS sequence"/>
</dbReference>
<gene>
    <name evidence="1" type="ORF">A3F51_03925</name>
</gene>
<sequence>MQIFKFENFDEEPELRVDTWFAVNEGKIAQIHEDHKGILVLRLLDPAEEKFSPQLVEAIAKAMKTDRTGWDHRLNSNGSEVVT</sequence>
<proteinExistence type="predicted"/>
<dbReference type="STRING" id="1802315.A3F51_03925"/>
<evidence type="ECO:0000313" key="2">
    <source>
        <dbReference type="Proteomes" id="UP000178089"/>
    </source>
</evidence>
<evidence type="ECO:0000313" key="1">
    <source>
        <dbReference type="EMBL" id="OHA29839.1"/>
    </source>
</evidence>
<reference evidence="1 2" key="1">
    <citation type="journal article" date="2016" name="Nat. Commun.">
        <title>Thousands of microbial genomes shed light on interconnected biogeochemical processes in an aquifer system.</title>
        <authorList>
            <person name="Anantharaman K."/>
            <person name="Brown C.T."/>
            <person name="Hug L.A."/>
            <person name="Sharon I."/>
            <person name="Castelle C.J."/>
            <person name="Probst A.J."/>
            <person name="Thomas B.C."/>
            <person name="Singh A."/>
            <person name="Wilkins M.J."/>
            <person name="Karaoz U."/>
            <person name="Brodie E.L."/>
            <person name="Williams K.H."/>
            <person name="Hubbard S.S."/>
            <person name="Banfield J.F."/>
        </authorList>
    </citation>
    <scope>NUCLEOTIDE SEQUENCE [LARGE SCALE GENOMIC DNA]</scope>
</reference>
<dbReference type="EMBL" id="MHRT01000001">
    <property type="protein sequence ID" value="OHA29839.1"/>
    <property type="molecule type" value="Genomic_DNA"/>
</dbReference>
<dbReference type="AlphaFoldDB" id="A0A1G2N388"/>